<dbReference type="InterPro" id="IPR014729">
    <property type="entry name" value="Rossmann-like_a/b/a_fold"/>
</dbReference>
<keyword evidence="5 7" id="KW-0067">ATP-binding</keyword>
<evidence type="ECO:0000256" key="4">
    <source>
        <dbReference type="ARBA" id="ARBA00022741"/>
    </source>
</evidence>
<keyword evidence="4 7" id="KW-0547">Nucleotide-binding</keyword>
<dbReference type="GO" id="GO:0015937">
    <property type="term" value="P:coenzyme A biosynthetic process"/>
    <property type="evidence" value="ECO:0007669"/>
    <property type="project" value="UniProtKB-UniRule"/>
</dbReference>
<comment type="function">
    <text evidence="7">Reversibly transfers an adenylyl group from ATP to 4'-phosphopantetheine, yielding dephospho-CoA (dPCoA) and pyrophosphate.</text>
</comment>
<dbReference type="Gene3D" id="3.40.50.620">
    <property type="entry name" value="HUPs"/>
    <property type="match status" value="1"/>
</dbReference>
<comment type="catalytic activity">
    <reaction evidence="7">
        <text>(R)-4'-phosphopantetheine + ATP + H(+) = 3'-dephospho-CoA + diphosphate</text>
        <dbReference type="Rhea" id="RHEA:19801"/>
        <dbReference type="ChEBI" id="CHEBI:15378"/>
        <dbReference type="ChEBI" id="CHEBI:30616"/>
        <dbReference type="ChEBI" id="CHEBI:33019"/>
        <dbReference type="ChEBI" id="CHEBI:57328"/>
        <dbReference type="ChEBI" id="CHEBI:61723"/>
        <dbReference type="EC" id="2.7.7.3"/>
    </reaction>
</comment>
<dbReference type="NCBIfam" id="TIGR00125">
    <property type="entry name" value="cyt_tran_rel"/>
    <property type="match status" value="1"/>
</dbReference>
<dbReference type="HAMAP" id="MF_00647">
    <property type="entry name" value="PPAT_arch"/>
    <property type="match status" value="1"/>
</dbReference>
<dbReference type="GO" id="GO:0005737">
    <property type="term" value="C:cytoplasm"/>
    <property type="evidence" value="ECO:0007669"/>
    <property type="project" value="UniProtKB-SubCell"/>
</dbReference>
<dbReference type="Pfam" id="PF01467">
    <property type="entry name" value="CTP_transf_like"/>
    <property type="match status" value="1"/>
</dbReference>
<evidence type="ECO:0000313" key="9">
    <source>
        <dbReference type="EMBL" id="ELY66669.1"/>
    </source>
</evidence>
<gene>
    <name evidence="7" type="primary">coaD</name>
    <name evidence="9" type="ORF">C490_12892</name>
</gene>
<dbReference type="UniPathway" id="UPA00241"/>
<comment type="caution">
    <text evidence="9">The sequence shown here is derived from an EMBL/GenBank/DDBJ whole genome shotgun (WGS) entry which is preliminary data.</text>
</comment>
<evidence type="ECO:0000313" key="10">
    <source>
        <dbReference type="Proteomes" id="UP000011613"/>
    </source>
</evidence>
<dbReference type="EMBL" id="AOIC01000089">
    <property type="protein sequence ID" value="ELY66669.1"/>
    <property type="molecule type" value="Genomic_DNA"/>
</dbReference>
<evidence type="ECO:0000256" key="2">
    <source>
        <dbReference type="ARBA" id="ARBA00022679"/>
    </source>
</evidence>
<dbReference type="SUPFAM" id="SSF52374">
    <property type="entry name" value="Nucleotidylyl transferase"/>
    <property type="match status" value="1"/>
</dbReference>
<accession>L9XXV6</accession>
<evidence type="ECO:0000259" key="8">
    <source>
        <dbReference type="Pfam" id="PF01467"/>
    </source>
</evidence>
<dbReference type="InterPro" id="IPR023540">
    <property type="entry name" value="PPAT_arch"/>
</dbReference>
<keyword evidence="2 7" id="KW-0808">Transferase</keyword>
<organism evidence="9 10">
    <name type="scientific">Natronobacterium gregoryi (strain ATCC 43098 / DSM 3393 / CCM 3738 / CIP 104747 / IAM 13177 / JCM 8860 / NBRC 102187 / NCIMB 2189 / SP2)</name>
    <dbReference type="NCBI Taxonomy" id="797304"/>
    <lineage>
        <taxon>Archaea</taxon>
        <taxon>Methanobacteriati</taxon>
        <taxon>Methanobacteriota</taxon>
        <taxon>Stenosarchaea group</taxon>
        <taxon>Halobacteria</taxon>
        <taxon>Halobacteriales</taxon>
        <taxon>Natrialbaceae</taxon>
        <taxon>Natronobacterium</taxon>
    </lineage>
</organism>
<name>L9XXV6_NATGS</name>
<dbReference type="InterPro" id="IPR004821">
    <property type="entry name" value="Cyt_trans-like"/>
</dbReference>
<evidence type="ECO:0000256" key="7">
    <source>
        <dbReference type="HAMAP-Rule" id="MF_00647"/>
    </source>
</evidence>
<proteinExistence type="inferred from homology"/>
<keyword evidence="3 7" id="KW-0548">Nucleotidyltransferase</keyword>
<keyword evidence="1 7" id="KW-0963">Cytoplasm</keyword>
<dbReference type="NCBIfam" id="NF001985">
    <property type="entry name" value="PRK00777.1"/>
    <property type="match status" value="1"/>
</dbReference>
<evidence type="ECO:0000256" key="6">
    <source>
        <dbReference type="ARBA" id="ARBA00022993"/>
    </source>
</evidence>
<sequence>MKGGFDARRTLNSATNRDSFHRVDRFIRTAPVRNGMDVALGGTFDPVHDGHRKLFERAFELGDVTVGLTSDSLAPKTRQVDREIRPYDRRRADLANELESFADEYDRAFEIRPLESPTGIATEPQFEYLVVSPETRTGGKQINDIRRERGYDPLEVVVVPHVRAEDDDIISSTRIVEGEIDEHGNVLDTDERAD</sequence>
<reference evidence="9 10" key="1">
    <citation type="journal article" date="2014" name="PLoS Genet.">
        <title>Phylogenetically driven sequencing of extremely halophilic archaea reveals strategies for static and dynamic osmo-response.</title>
        <authorList>
            <person name="Becker E.A."/>
            <person name="Seitzer P.M."/>
            <person name="Tritt A."/>
            <person name="Larsen D."/>
            <person name="Krusor M."/>
            <person name="Yao A.I."/>
            <person name="Wu D."/>
            <person name="Madern D."/>
            <person name="Eisen J.A."/>
            <person name="Darling A.E."/>
            <person name="Facciotti M.T."/>
        </authorList>
    </citation>
    <scope>NUCLEOTIDE SEQUENCE [LARGE SCALE GENOMIC DNA]</scope>
    <source>
        <strain evidence="9 10">SP2</strain>
    </source>
</reference>
<evidence type="ECO:0000256" key="5">
    <source>
        <dbReference type="ARBA" id="ARBA00022840"/>
    </source>
</evidence>
<evidence type="ECO:0000256" key="3">
    <source>
        <dbReference type="ARBA" id="ARBA00022695"/>
    </source>
</evidence>
<dbReference type="EC" id="2.7.7.3" evidence="7"/>
<dbReference type="GO" id="GO:0004595">
    <property type="term" value="F:pantetheine-phosphate adenylyltransferase activity"/>
    <property type="evidence" value="ECO:0007669"/>
    <property type="project" value="UniProtKB-UniRule"/>
</dbReference>
<comment type="subcellular location">
    <subcellularLocation>
        <location evidence="7">Cytoplasm</location>
    </subcellularLocation>
</comment>
<dbReference type="AlphaFoldDB" id="L9XXV6"/>
<evidence type="ECO:0000256" key="1">
    <source>
        <dbReference type="ARBA" id="ARBA00022490"/>
    </source>
</evidence>
<dbReference type="PATRIC" id="fig|797304.7.peg.2626"/>
<comment type="pathway">
    <text evidence="7">Cofactor biosynthesis; coenzyme A biosynthesis.</text>
</comment>
<dbReference type="Proteomes" id="UP000011613">
    <property type="component" value="Unassembled WGS sequence"/>
</dbReference>
<keyword evidence="6 7" id="KW-0173">Coenzyme A biosynthesis</keyword>
<feature type="domain" description="Cytidyltransferase-like" evidence="8">
    <location>
        <begin position="40"/>
        <end position="177"/>
    </location>
</feature>
<comment type="similarity">
    <text evidence="7">Belongs to the eukaryotic CoaD family.</text>
</comment>
<protein>
    <recommendedName>
        <fullName evidence="7">Phosphopantetheine adenylyltransferase</fullName>
        <ecNumber evidence="7">2.7.7.3</ecNumber>
    </recommendedName>
    <alternativeName>
        <fullName evidence="7">Dephospho-CoA pyrophosphorylase</fullName>
    </alternativeName>
    <alternativeName>
        <fullName evidence="7">Pantetheine-phosphate adenylyltransferase</fullName>
        <shortName evidence="7">PPAT</shortName>
    </alternativeName>
</protein>
<dbReference type="GO" id="GO:0005524">
    <property type="term" value="F:ATP binding"/>
    <property type="evidence" value="ECO:0007669"/>
    <property type="project" value="UniProtKB-KW"/>
</dbReference>